<evidence type="ECO:0000256" key="1">
    <source>
        <dbReference type="ARBA" id="ARBA00004429"/>
    </source>
</evidence>
<reference evidence="10 11" key="1">
    <citation type="submission" date="2023-07" db="EMBL/GenBank/DDBJ databases">
        <title>Genomic Encyclopedia of Type Strains, Phase IV (KMG-IV): sequencing the most valuable type-strain genomes for metagenomic binning, comparative biology and taxonomic classification.</title>
        <authorList>
            <person name="Goeker M."/>
        </authorList>
    </citation>
    <scope>NUCLEOTIDE SEQUENCE [LARGE SCALE GENOMIC DNA]</scope>
    <source>
        <strain evidence="10 11">DSM 5896</strain>
    </source>
</reference>
<dbReference type="InterPro" id="IPR043429">
    <property type="entry name" value="ArtM/GltK/GlnP/TcyL/YhdX-like"/>
</dbReference>
<dbReference type="InterPro" id="IPR010065">
    <property type="entry name" value="AA_ABC_transptr_permease_3TM"/>
</dbReference>
<evidence type="ECO:0000256" key="8">
    <source>
        <dbReference type="RuleBase" id="RU363032"/>
    </source>
</evidence>
<evidence type="ECO:0000256" key="6">
    <source>
        <dbReference type="ARBA" id="ARBA00022989"/>
    </source>
</evidence>
<protein>
    <submittedName>
        <fullName evidence="10">Polar amino acid transport system permease protein</fullName>
    </submittedName>
</protein>
<feature type="transmembrane region" description="Helical" evidence="8">
    <location>
        <begin position="14"/>
        <end position="47"/>
    </location>
</feature>
<keyword evidence="6 8" id="KW-1133">Transmembrane helix</keyword>
<dbReference type="EMBL" id="JAUSVK010000001">
    <property type="protein sequence ID" value="MDQ0394896.1"/>
    <property type="molecule type" value="Genomic_DNA"/>
</dbReference>
<keyword evidence="11" id="KW-1185">Reference proteome</keyword>
<evidence type="ECO:0000259" key="9">
    <source>
        <dbReference type="PROSITE" id="PS50928"/>
    </source>
</evidence>
<feature type="domain" description="ABC transmembrane type-1" evidence="9">
    <location>
        <begin position="20"/>
        <end position="212"/>
    </location>
</feature>
<evidence type="ECO:0000256" key="4">
    <source>
        <dbReference type="ARBA" id="ARBA00022475"/>
    </source>
</evidence>
<dbReference type="PANTHER" id="PTHR30614:SF34">
    <property type="entry name" value="BLR6398 PROTEIN"/>
    <property type="match status" value="1"/>
</dbReference>
<dbReference type="CDD" id="cd06261">
    <property type="entry name" value="TM_PBP2"/>
    <property type="match status" value="1"/>
</dbReference>
<evidence type="ECO:0000256" key="2">
    <source>
        <dbReference type="ARBA" id="ARBA00010072"/>
    </source>
</evidence>
<dbReference type="NCBIfam" id="TIGR01726">
    <property type="entry name" value="HEQRo_perm_3TM"/>
    <property type="match status" value="1"/>
</dbReference>
<accession>A0ABU0FK43</accession>
<dbReference type="Gene3D" id="1.10.3720.10">
    <property type="entry name" value="MetI-like"/>
    <property type="match status" value="1"/>
</dbReference>
<gene>
    <name evidence="10" type="ORF">J3R73_004688</name>
</gene>
<dbReference type="InterPro" id="IPR035906">
    <property type="entry name" value="MetI-like_sf"/>
</dbReference>
<keyword evidence="7 8" id="KW-0472">Membrane</keyword>
<comment type="caution">
    <text evidence="10">The sequence shown here is derived from an EMBL/GenBank/DDBJ whole genome shotgun (WGS) entry which is preliminary data.</text>
</comment>
<evidence type="ECO:0000313" key="11">
    <source>
        <dbReference type="Proteomes" id="UP001237448"/>
    </source>
</evidence>
<evidence type="ECO:0000256" key="5">
    <source>
        <dbReference type="ARBA" id="ARBA00022692"/>
    </source>
</evidence>
<keyword evidence="5 8" id="KW-0812">Transmembrane</keyword>
<dbReference type="PROSITE" id="PS50928">
    <property type="entry name" value="ABC_TM1"/>
    <property type="match status" value="1"/>
</dbReference>
<feature type="transmembrane region" description="Helical" evidence="8">
    <location>
        <begin position="59"/>
        <end position="85"/>
    </location>
</feature>
<evidence type="ECO:0000256" key="7">
    <source>
        <dbReference type="ARBA" id="ARBA00023136"/>
    </source>
</evidence>
<sequence>MAALLAELPRLFTYYNIVFLLTSAGVTLALTVAGCVVGLAAGFVVAAMRRTRAAWLLPVRLVLILFAELFRRIPFIVTLFLVFFISQGAGYNLPLFVIALVAVCIIASAYLAEVFRAGFSSVPRLQIEAAEAMNFSAARILFSVIVPQAWRVVLPAAVAFMVSLVKDTALASQLGVIELTFAGKVLVTRGYSSLLVYGVVLVGYYLMSYPLGRFGAYLERRLSGRGHRPALPEPGAA</sequence>
<evidence type="ECO:0000256" key="3">
    <source>
        <dbReference type="ARBA" id="ARBA00022448"/>
    </source>
</evidence>
<feature type="transmembrane region" description="Helical" evidence="8">
    <location>
        <begin position="194"/>
        <end position="212"/>
    </location>
</feature>
<name>A0ABU0FK43_9HYPH</name>
<dbReference type="PANTHER" id="PTHR30614">
    <property type="entry name" value="MEMBRANE COMPONENT OF AMINO ACID ABC TRANSPORTER"/>
    <property type="match status" value="1"/>
</dbReference>
<keyword evidence="3 8" id="KW-0813">Transport</keyword>
<dbReference type="RefSeq" id="WP_307432822.1">
    <property type="nucleotide sequence ID" value="NZ_JAUSVK010000001.1"/>
</dbReference>
<organism evidence="10 11">
    <name type="scientific">Labrys monachus</name>
    <dbReference type="NCBI Taxonomy" id="217067"/>
    <lineage>
        <taxon>Bacteria</taxon>
        <taxon>Pseudomonadati</taxon>
        <taxon>Pseudomonadota</taxon>
        <taxon>Alphaproteobacteria</taxon>
        <taxon>Hyphomicrobiales</taxon>
        <taxon>Xanthobacteraceae</taxon>
        <taxon>Labrys</taxon>
    </lineage>
</organism>
<dbReference type="Proteomes" id="UP001237448">
    <property type="component" value="Unassembled WGS sequence"/>
</dbReference>
<dbReference type="Pfam" id="PF00528">
    <property type="entry name" value="BPD_transp_1"/>
    <property type="match status" value="1"/>
</dbReference>
<feature type="transmembrane region" description="Helical" evidence="8">
    <location>
        <begin position="91"/>
        <end position="112"/>
    </location>
</feature>
<dbReference type="SUPFAM" id="SSF161098">
    <property type="entry name" value="MetI-like"/>
    <property type="match status" value="1"/>
</dbReference>
<keyword evidence="4" id="KW-1003">Cell membrane</keyword>
<comment type="subcellular location">
    <subcellularLocation>
        <location evidence="1">Cell inner membrane</location>
        <topology evidence="1">Multi-pass membrane protein</topology>
    </subcellularLocation>
    <subcellularLocation>
        <location evidence="8">Cell membrane</location>
        <topology evidence="8">Multi-pass membrane protein</topology>
    </subcellularLocation>
</comment>
<evidence type="ECO:0000313" key="10">
    <source>
        <dbReference type="EMBL" id="MDQ0394896.1"/>
    </source>
</evidence>
<dbReference type="InterPro" id="IPR000515">
    <property type="entry name" value="MetI-like"/>
</dbReference>
<proteinExistence type="inferred from homology"/>
<comment type="similarity">
    <text evidence="2">Belongs to the binding-protein-dependent transport system permease family. HisMQ subfamily.</text>
</comment>